<dbReference type="EMBL" id="JACCFO010000001">
    <property type="protein sequence ID" value="NYI98234.1"/>
    <property type="molecule type" value="Genomic_DNA"/>
</dbReference>
<evidence type="ECO:0000256" key="1">
    <source>
        <dbReference type="SAM" id="Coils"/>
    </source>
</evidence>
<comment type="caution">
    <text evidence="3">The sequence shown here is derived from an EMBL/GenBank/DDBJ whole genome shotgun (WGS) entry which is preliminary data.</text>
</comment>
<reference evidence="3 4" key="1">
    <citation type="submission" date="2020-07" db="EMBL/GenBank/DDBJ databases">
        <title>Sequencing the genomes of 1000 actinobacteria strains.</title>
        <authorList>
            <person name="Klenk H.-P."/>
        </authorList>
    </citation>
    <scope>NUCLEOTIDE SEQUENCE [LARGE SCALE GENOMIC DNA]</scope>
    <source>
        <strain evidence="3 4">DSM 45927</strain>
    </source>
</reference>
<evidence type="ECO:0000313" key="3">
    <source>
        <dbReference type="EMBL" id="NYI98234.1"/>
    </source>
</evidence>
<feature type="transmembrane region" description="Helical" evidence="2">
    <location>
        <begin position="157"/>
        <end position="178"/>
    </location>
</feature>
<dbReference type="RefSeq" id="WP_179769424.1">
    <property type="nucleotide sequence ID" value="NZ_JACCFO010000001.1"/>
</dbReference>
<proteinExistence type="predicted"/>
<feature type="coiled-coil region" evidence="1">
    <location>
        <begin position="95"/>
        <end position="129"/>
    </location>
</feature>
<evidence type="ECO:0000313" key="4">
    <source>
        <dbReference type="Proteomes" id="UP000575985"/>
    </source>
</evidence>
<evidence type="ECO:0000256" key="2">
    <source>
        <dbReference type="SAM" id="Phobius"/>
    </source>
</evidence>
<keyword evidence="2" id="KW-0472">Membrane</keyword>
<keyword evidence="2" id="KW-1133">Transmembrane helix</keyword>
<feature type="transmembrane region" description="Helical" evidence="2">
    <location>
        <begin position="42"/>
        <end position="62"/>
    </location>
</feature>
<keyword evidence="2" id="KW-0812">Transmembrane</keyword>
<gene>
    <name evidence="3" type="ORF">HNR12_004511</name>
</gene>
<accession>A0A853BTH2</accession>
<organism evidence="3 4">
    <name type="scientific">Streptomonospora nanhaiensis</name>
    <dbReference type="NCBI Taxonomy" id="1323731"/>
    <lineage>
        <taxon>Bacteria</taxon>
        <taxon>Bacillati</taxon>
        <taxon>Actinomycetota</taxon>
        <taxon>Actinomycetes</taxon>
        <taxon>Streptosporangiales</taxon>
        <taxon>Nocardiopsidaceae</taxon>
        <taxon>Streptomonospora</taxon>
    </lineage>
</organism>
<dbReference type="AlphaFoldDB" id="A0A853BTH2"/>
<protein>
    <submittedName>
        <fullName evidence="3">Uncharacterized protein</fullName>
    </submittedName>
</protein>
<dbReference type="Proteomes" id="UP000575985">
    <property type="component" value="Unassembled WGS sequence"/>
</dbReference>
<keyword evidence="4" id="KW-1185">Reference proteome</keyword>
<sequence>MRNSLVLTTGVVLSVAGGSAMTFFGLPDFEALAGGRWDFRSLLSLLGFLFCVAGITGTWRFLPRREQPKAGNRGPGLEERIDRAHARLREGAELVEEVSAELETRRLALERLRIEHEQYERLAALDREQAQAVARLVEATVEKGHQRAGRAALAQQMWFFALGLVAGPLAQWAVTAFLRFL</sequence>
<keyword evidence="1" id="KW-0175">Coiled coil</keyword>
<name>A0A853BTH2_9ACTN</name>